<organism evidence="15 17">
    <name type="scientific">Mesotoga infera</name>
    <dbReference type="NCBI Taxonomy" id="1236046"/>
    <lineage>
        <taxon>Bacteria</taxon>
        <taxon>Thermotogati</taxon>
        <taxon>Thermotogota</taxon>
        <taxon>Thermotogae</taxon>
        <taxon>Kosmotogales</taxon>
        <taxon>Kosmotogaceae</taxon>
        <taxon>Mesotoga</taxon>
    </lineage>
</organism>
<dbReference type="EMBL" id="DQBS01000162">
    <property type="protein sequence ID" value="HCO70354.1"/>
    <property type="molecule type" value="Genomic_DNA"/>
</dbReference>
<feature type="transmembrane region" description="Helical" evidence="11">
    <location>
        <begin position="60"/>
        <end position="79"/>
    </location>
</feature>
<reference evidence="15" key="1">
    <citation type="journal article" date="2015" name="MBio">
        <title>Genome-resolved metagenomic analysis reveals roles for candidate phyla and other microbial community members in biogeochemical transformations in oil reservoirs.</title>
        <authorList>
            <person name="Hu P."/>
            <person name="Tom L."/>
            <person name="Singh A."/>
            <person name="Thomas B.C."/>
            <person name="Baker B.J."/>
            <person name="Piceno Y.M."/>
            <person name="Andersen G.L."/>
            <person name="Banfield J.F."/>
        </authorList>
    </citation>
    <scope>NUCLEOTIDE SEQUENCE [LARGE SCALE GENOMIC DNA]</scope>
    <source>
        <strain evidence="14">46_47</strain>
        <strain evidence="15">46_70</strain>
    </source>
</reference>
<evidence type="ECO:0000256" key="10">
    <source>
        <dbReference type="ARBA" id="ARBA00023310"/>
    </source>
</evidence>
<protein>
    <recommendedName>
        <fullName evidence="11 12">ATP synthase subunit a</fullName>
    </recommendedName>
    <alternativeName>
        <fullName evidence="11">ATP synthase F0 sector subunit a</fullName>
    </alternativeName>
    <alternativeName>
        <fullName evidence="11">F-ATPase subunit 6</fullName>
    </alternativeName>
</protein>
<feature type="transmembrane region" description="Helical" evidence="11">
    <location>
        <begin position="166"/>
        <end position="185"/>
    </location>
</feature>
<accession>A0A101I6P3</accession>
<dbReference type="GO" id="GO:0042777">
    <property type="term" value="P:proton motive force-driven plasma membrane ATP synthesis"/>
    <property type="evidence" value="ECO:0007669"/>
    <property type="project" value="TreeGrafter"/>
</dbReference>
<keyword evidence="8 11" id="KW-0406">Ion transport</keyword>
<evidence type="ECO:0000256" key="3">
    <source>
        <dbReference type="ARBA" id="ARBA00022448"/>
    </source>
</evidence>
<evidence type="ECO:0000313" key="18">
    <source>
        <dbReference type="Proteomes" id="UP000264215"/>
    </source>
</evidence>
<keyword evidence="10 11" id="KW-0066">ATP synthesis</keyword>
<dbReference type="PRINTS" id="PR00123">
    <property type="entry name" value="ATPASEA"/>
</dbReference>
<dbReference type="CDD" id="cd00310">
    <property type="entry name" value="ATP-synt_Fo_a_6"/>
    <property type="match status" value="1"/>
</dbReference>
<evidence type="ECO:0000313" key="16">
    <source>
        <dbReference type="Proteomes" id="UP000054260"/>
    </source>
</evidence>
<dbReference type="EMBL" id="LGGW01000086">
    <property type="protein sequence ID" value="KUK89494.1"/>
    <property type="molecule type" value="Genomic_DNA"/>
</dbReference>
<dbReference type="PANTHER" id="PTHR42823:SF3">
    <property type="entry name" value="ATP SYNTHASE SUBUNIT A, CHLOROPLASTIC"/>
    <property type="match status" value="1"/>
</dbReference>
<dbReference type="GO" id="GO:0005886">
    <property type="term" value="C:plasma membrane"/>
    <property type="evidence" value="ECO:0007669"/>
    <property type="project" value="UniProtKB-SubCell"/>
</dbReference>
<dbReference type="InterPro" id="IPR023011">
    <property type="entry name" value="ATP_synth_F0_asu_AS"/>
</dbReference>
<keyword evidence="5 11" id="KW-0812">Transmembrane</keyword>
<dbReference type="GO" id="GO:0045259">
    <property type="term" value="C:proton-transporting ATP synthase complex"/>
    <property type="evidence" value="ECO:0007669"/>
    <property type="project" value="UniProtKB-KW"/>
</dbReference>
<keyword evidence="4 11" id="KW-0138">CF(0)</keyword>
<dbReference type="InterPro" id="IPR045082">
    <property type="entry name" value="ATP_syn_F0_a_bact/chloroplast"/>
</dbReference>
<gene>
    <name evidence="11" type="primary">atpB</name>
    <name evidence="13" type="ORF">DIT26_07260</name>
    <name evidence="14" type="ORF">XD86_1023</name>
    <name evidence="15" type="ORF">XE02_0996</name>
</gene>
<evidence type="ECO:0000313" key="14">
    <source>
        <dbReference type="EMBL" id="KUK66858.1"/>
    </source>
</evidence>
<dbReference type="Proteomes" id="UP000055014">
    <property type="component" value="Unassembled WGS sequence"/>
</dbReference>
<feature type="transmembrane region" description="Helical" evidence="11">
    <location>
        <begin position="117"/>
        <end position="137"/>
    </location>
</feature>
<dbReference type="NCBIfam" id="TIGR01131">
    <property type="entry name" value="ATP_synt_6_or_A"/>
    <property type="match status" value="1"/>
</dbReference>
<evidence type="ECO:0000256" key="5">
    <source>
        <dbReference type="ARBA" id="ARBA00022692"/>
    </source>
</evidence>
<dbReference type="PATRIC" id="fig|1236046.5.peg.759"/>
<dbReference type="Pfam" id="PF00119">
    <property type="entry name" value="ATP-synt_A"/>
    <property type="match status" value="1"/>
</dbReference>
<dbReference type="InterPro" id="IPR035908">
    <property type="entry name" value="F0_ATP_A_sf"/>
</dbReference>
<comment type="similarity">
    <text evidence="2 11 12">Belongs to the ATPase A chain family.</text>
</comment>
<keyword evidence="11" id="KW-1003">Cell membrane</keyword>
<dbReference type="SUPFAM" id="SSF81336">
    <property type="entry name" value="F1F0 ATP synthase subunit A"/>
    <property type="match status" value="1"/>
</dbReference>
<keyword evidence="7 11" id="KW-1133">Transmembrane helix</keyword>
<proteinExistence type="inferred from homology"/>
<comment type="subcellular location">
    <subcellularLocation>
        <location evidence="11 12">Cell membrane</location>
        <topology evidence="11 12">Multi-pass membrane protein</topology>
    </subcellularLocation>
    <subcellularLocation>
        <location evidence="1">Membrane</location>
        <topology evidence="1">Multi-pass membrane protein</topology>
    </subcellularLocation>
</comment>
<evidence type="ECO:0000313" key="13">
    <source>
        <dbReference type="EMBL" id="HCO70354.1"/>
    </source>
</evidence>
<evidence type="ECO:0000313" key="15">
    <source>
        <dbReference type="EMBL" id="KUK89494.1"/>
    </source>
</evidence>
<keyword evidence="9 11" id="KW-0472">Membrane</keyword>
<evidence type="ECO:0000256" key="12">
    <source>
        <dbReference type="RuleBase" id="RU000483"/>
    </source>
</evidence>
<evidence type="ECO:0000256" key="7">
    <source>
        <dbReference type="ARBA" id="ARBA00022989"/>
    </source>
</evidence>
<dbReference type="Proteomes" id="UP000054260">
    <property type="component" value="Unassembled WGS sequence"/>
</dbReference>
<reference evidence="16 17" key="2">
    <citation type="journal article" date="2015" name="MBio">
        <title>Genome-Resolved Metagenomic Analysis Reveals Roles for Candidate Phyla and Other Microbial Community Members in Biogeochemical Transformations in Oil Reservoirs.</title>
        <authorList>
            <person name="Hu P."/>
            <person name="Tom L."/>
            <person name="Singh A."/>
            <person name="Thomas B.C."/>
            <person name="Baker B.J."/>
            <person name="Piceno Y.M."/>
            <person name="Andersen G.L."/>
            <person name="Banfield J.F."/>
        </authorList>
    </citation>
    <scope>NUCLEOTIDE SEQUENCE [LARGE SCALE GENOMIC DNA]</scope>
</reference>
<keyword evidence="6 11" id="KW-0375">Hydrogen ion transport</keyword>
<evidence type="ECO:0000256" key="9">
    <source>
        <dbReference type="ARBA" id="ARBA00023136"/>
    </source>
</evidence>
<evidence type="ECO:0000256" key="2">
    <source>
        <dbReference type="ARBA" id="ARBA00006810"/>
    </source>
</evidence>
<evidence type="ECO:0000256" key="4">
    <source>
        <dbReference type="ARBA" id="ARBA00022547"/>
    </source>
</evidence>
<dbReference type="GO" id="GO:0046933">
    <property type="term" value="F:proton-transporting ATP synthase activity, rotational mechanism"/>
    <property type="evidence" value="ECO:0007669"/>
    <property type="project" value="UniProtKB-UniRule"/>
</dbReference>
<dbReference type="Gene3D" id="1.20.120.220">
    <property type="entry name" value="ATP synthase, F0 complex, subunit A"/>
    <property type="match status" value="1"/>
</dbReference>
<dbReference type="PROSITE" id="PS00449">
    <property type="entry name" value="ATPASE_A"/>
    <property type="match status" value="1"/>
</dbReference>
<dbReference type="PANTHER" id="PTHR42823">
    <property type="entry name" value="ATP SYNTHASE SUBUNIT A, CHLOROPLASTIC"/>
    <property type="match status" value="1"/>
</dbReference>
<feature type="transmembrane region" description="Helical" evidence="11">
    <location>
        <begin position="12"/>
        <end position="32"/>
    </location>
</feature>
<keyword evidence="3 11" id="KW-0813">Transport</keyword>
<sequence>MKLNLTRSDKVFLGGIFGGYIAVIIYIVATGYKFQLEGVGQRWIYQLPFGEGPLSRVNPLTIIMTWVVMAIIIFLATRVKVFKIIPGKKQSLLEVLLDYILDLVKGSVTRKEFVRPIFDIAASLFLFIIVSNFVASFPGINAIPLEGGGVKLTILSDTWYAPTSDLNMNLMLAFFVFVMSHVYAIKVKGWKNWGKSFFEPIWWMFPINLIGEIAKPLSHALRLFGNIMGGAILIVILGYLVKYILLPAALWGIFGLFFGAIQALIFAILAIAYISSLIE</sequence>
<dbReference type="InterPro" id="IPR000568">
    <property type="entry name" value="ATP_synth_F0_asu"/>
</dbReference>
<evidence type="ECO:0000256" key="6">
    <source>
        <dbReference type="ARBA" id="ARBA00022781"/>
    </source>
</evidence>
<dbReference type="AlphaFoldDB" id="A0A101I6P3"/>
<feature type="transmembrane region" description="Helical" evidence="11">
    <location>
        <begin position="251"/>
        <end position="274"/>
    </location>
</feature>
<feature type="transmembrane region" description="Helical" evidence="11">
    <location>
        <begin position="223"/>
        <end position="245"/>
    </location>
</feature>
<comment type="function">
    <text evidence="11 12">Key component of the proton channel; it plays a direct role in the translocation of protons across the membrane.</text>
</comment>
<evidence type="ECO:0000313" key="17">
    <source>
        <dbReference type="Proteomes" id="UP000055014"/>
    </source>
</evidence>
<reference evidence="13 18" key="3">
    <citation type="journal article" date="2018" name="Nat. Biotechnol.">
        <title>A standardized bacterial taxonomy based on genome phylogeny substantially revises the tree of life.</title>
        <authorList>
            <person name="Parks D.H."/>
            <person name="Chuvochina M."/>
            <person name="Waite D.W."/>
            <person name="Rinke C."/>
            <person name="Skarshewski A."/>
            <person name="Chaumeil P.A."/>
            <person name="Hugenholtz P."/>
        </authorList>
    </citation>
    <scope>NUCLEOTIDE SEQUENCE [LARGE SCALE GENOMIC DNA]</scope>
    <source>
        <strain evidence="13">UBA9905</strain>
    </source>
</reference>
<evidence type="ECO:0000256" key="1">
    <source>
        <dbReference type="ARBA" id="ARBA00004141"/>
    </source>
</evidence>
<dbReference type="Proteomes" id="UP000264215">
    <property type="component" value="Unassembled WGS sequence"/>
</dbReference>
<dbReference type="HAMAP" id="MF_01393">
    <property type="entry name" value="ATP_synth_a_bact"/>
    <property type="match status" value="1"/>
</dbReference>
<evidence type="ECO:0000256" key="11">
    <source>
        <dbReference type="HAMAP-Rule" id="MF_01393"/>
    </source>
</evidence>
<dbReference type="EMBL" id="LGGH01000160">
    <property type="protein sequence ID" value="KUK66858.1"/>
    <property type="molecule type" value="Genomic_DNA"/>
</dbReference>
<evidence type="ECO:0000256" key="8">
    <source>
        <dbReference type="ARBA" id="ARBA00023065"/>
    </source>
</evidence>
<name>A0A101I6P3_9BACT</name>
<comment type="caution">
    <text evidence="15">The sequence shown here is derived from an EMBL/GenBank/DDBJ whole genome shotgun (WGS) entry which is preliminary data.</text>
</comment>